<dbReference type="GO" id="GO:0004252">
    <property type="term" value="F:serine-type endopeptidase activity"/>
    <property type="evidence" value="ECO:0007669"/>
    <property type="project" value="InterPro"/>
</dbReference>
<keyword evidence="5" id="KW-1185">Reference proteome</keyword>
<sequence>MKLIFLFIFLLGISRSEEAHSNSRIIGGETAHISQYPFTAAITVQTNTGRYFCGGALYSQEWIITAGQCVDGAILFTIQLGSTKLTEEDPNRLTVATSEYVLHPEYNPLTLENDIGLIKLRMPIEFTDYIRRLLPLALHELPAKPDLRSIGWGQTSDSNSSLSEDLQVVRVASITNDECKIVYGNQITDKMVCVVGNYNEGACHGDVGSPLLDAYSRYTAIHVGIASFVSSNGCESTDPSGYTRIYGYVNWITEVTR</sequence>
<dbReference type="PANTHER" id="PTHR24260:SF136">
    <property type="entry name" value="GH08193P-RELATED"/>
    <property type="match status" value="1"/>
</dbReference>
<comment type="caution">
    <text evidence="4">The sequence shown here is derived from an EMBL/GenBank/DDBJ whole genome shotgun (WGS) entry which is preliminary data.</text>
</comment>
<dbReference type="InterPro" id="IPR001314">
    <property type="entry name" value="Peptidase_S1A"/>
</dbReference>
<dbReference type="SUPFAM" id="SSF50494">
    <property type="entry name" value="Trypsin-like serine proteases"/>
    <property type="match status" value="1"/>
</dbReference>
<dbReference type="CDD" id="cd00190">
    <property type="entry name" value="Tryp_SPc"/>
    <property type="match status" value="1"/>
</dbReference>
<evidence type="ECO:0000256" key="1">
    <source>
        <dbReference type="ARBA" id="ARBA00023157"/>
    </source>
</evidence>
<dbReference type="AlphaFoldDB" id="A0AA38MH64"/>
<dbReference type="GO" id="GO:0006508">
    <property type="term" value="P:proteolysis"/>
    <property type="evidence" value="ECO:0007669"/>
    <property type="project" value="InterPro"/>
</dbReference>
<dbReference type="Gene3D" id="2.40.10.10">
    <property type="entry name" value="Trypsin-like serine proteases"/>
    <property type="match status" value="2"/>
</dbReference>
<feature type="chain" id="PRO_5041232833" description="Peptidase S1 domain-containing protein" evidence="2">
    <location>
        <begin position="17"/>
        <end position="257"/>
    </location>
</feature>
<evidence type="ECO:0000313" key="4">
    <source>
        <dbReference type="EMBL" id="KAJ3656347.1"/>
    </source>
</evidence>
<name>A0AA38MH64_9CUCU</name>
<gene>
    <name evidence="4" type="ORF">Zmor_015431</name>
</gene>
<dbReference type="InterPro" id="IPR051333">
    <property type="entry name" value="CLIP_Serine_Protease"/>
</dbReference>
<dbReference type="PANTHER" id="PTHR24260">
    <property type="match status" value="1"/>
</dbReference>
<feature type="signal peptide" evidence="2">
    <location>
        <begin position="1"/>
        <end position="16"/>
    </location>
</feature>
<organism evidence="4 5">
    <name type="scientific">Zophobas morio</name>
    <dbReference type="NCBI Taxonomy" id="2755281"/>
    <lineage>
        <taxon>Eukaryota</taxon>
        <taxon>Metazoa</taxon>
        <taxon>Ecdysozoa</taxon>
        <taxon>Arthropoda</taxon>
        <taxon>Hexapoda</taxon>
        <taxon>Insecta</taxon>
        <taxon>Pterygota</taxon>
        <taxon>Neoptera</taxon>
        <taxon>Endopterygota</taxon>
        <taxon>Coleoptera</taxon>
        <taxon>Polyphaga</taxon>
        <taxon>Cucujiformia</taxon>
        <taxon>Tenebrionidae</taxon>
        <taxon>Zophobas</taxon>
    </lineage>
</organism>
<reference evidence="4" key="1">
    <citation type="journal article" date="2023" name="G3 (Bethesda)">
        <title>Whole genome assemblies of Zophobas morio and Tenebrio molitor.</title>
        <authorList>
            <person name="Kaur S."/>
            <person name="Stinson S.A."/>
            <person name="diCenzo G.C."/>
        </authorList>
    </citation>
    <scope>NUCLEOTIDE SEQUENCE</scope>
    <source>
        <strain evidence="4">QUZm001</strain>
    </source>
</reference>
<keyword evidence="2" id="KW-0732">Signal</keyword>
<dbReference type="InterPro" id="IPR001254">
    <property type="entry name" value="Trypsin_dom"/>
</dbReference>
<dbReference type="InterPro" id="IPR043504">
    <property type="entry name" value="Peptidase_S1_PA_chymotrypsin"/>
</dbReference>
<evidence type="ECO:0000259" key="3">
    <source>
        <dbReference type="PROSITE" id="PS50240"/>
    </source>
</evidence>
<protein>
    <recommendedName>
        <fullName evidence="3">Peptidase S1 domain-containing protein</fullName>
    </recommendedName>
</protein>
<dbReference type="Pfam" id="PF00089">
    <property type="entry name" value="Trypsin"/>
    <property type="match status" value="1"/>
</dbReference>
<dbReference type="Proteomes" id="UP001168821">
    <property type="component" value="Unassembled WGS sequence"/>
</dbReference>
<proteinExistence type="predicted"/>
<evidence type="ECO:0000256" key="2">
    <source>
        <dbReference type="SAM" id="SignalP"/>
    </source>
</evidence>
<accession>A0AA38MH64</accession>
<dbReference type="SMART" id="SM00020">
    <property type="entry name" value="Tryp_SPc"/>
    <property type="match status" value="1"/>
</dbReference>
<dbReference type="FunFam" id="2.40.10.10:FF:000068">
    <property type="entry name" value="transmembrane protease serine 2"/>
    <property type="match status" value="1"/>
</dbReference>
<dbReference type="PROSITE" id="PS50240">
    <property type="entry name" value="TRYPSIN_DOM"/>
    <property type="match status" value="1"/>
</dbReference>
<keyword evidence="1" id="KW-1015">Disulfide bond</keyword>
<dbReference type="InterPro" id="IPR009003">
    <property type="entry name" value="Peptidase_S1_PA"/>
</dbReference>
<dbReference type="PRINTS" id="PR00722">
    <property type="entry name" value="CHYMOTRYPSIN"/>
</dbReference>
<feature type="domain" description="Peptidase S1" evidence="3">
    <location>
        <begin position="25"/>
        <end position="257"/>
    </location>
</feature>
<dbReference type="EMBL" id="JALNTZ010000004">
    <property type="protein sequence ID" value="KAJ3656347.1"/>
    <property type="molecule type" value="Genomic_DNA"/>
</dbReference>
<evidence type="ECO:0000313" key="5">
    <source>
        <dbReference type="Proteomes" id="UP001168821"/>
    </source>
</evidence>